<evidence type="ECO:0000256" key="2">
    <source>
        <dbReference type="ARBA" id="ARBA00022695"/>
    </source>
</evidence>
<dbReference type="GO" id="GO:0003964">
    <property type="term" value="F:RNA-directed DNA polymerase activity"/>
    <property type="evidence" value="ECO:0007669"/>
    <property type="project" value="UniProtKB-KW"/>
</dbReference>
<evidence type="ECO:0000256" key="3">
    <source>
        <dbReference type="ARBA" id="ARBA00022722"/>
    </source>
</evidence>
<dbReference type="OrthoDB" id="5990438at2759"/>
<feature type="chain" id="PRO_5012021586" evidence="8">
    <location>
        <begin position="22"/>
        <end position="559"/>
    </location>
</feature>
<evidence type="ECO:0000256" key="5">
    <source>
        <dbReference type="ARBA" id="ARBA00022801"/>
    </source>
</evidence>
<gene>
    <name evidence="10" type="primary">pol</name>
    <name evidence="10" type="ORF">AWC38_SpisGene21738</name>
</gene>
<feature type="compositionally biased region" description="Low complexity" evidence="7">
    <location>
        <begin position="506"/>
        <end position="516"/>
    </location>
</feature>
<name>A0A2B4RCR8_STYPI</name>
<dbReference type="InterPro" id="IPR050951">
    <property type="entry name" value="Retrovirus_Pol_polyprotein"/>
</dbReference>
<dbReference type="Proteomes" id="UP000225706">
    <property type="component" value="Unassembled WGS sequence"/>
</dbReference>
<dbReference type="InterPro" id="IPR000953">
    <property type="entry name" value="Chromo/chromo_shadow_dom"/>
</dbReference>
<dbReference type="PANTHER" id="PTHR37984:SF5">
    <property type="entry name" value="PROTEIN NYNRIN-LIKE"/>
    <property type="match status" value="1"/>
</dbReference>
<proteinExistence type="predicted"/>
<dbReference type="CDD" id="cd09274">
    <property type="entry name" value="RNase_HI_RT_Ty3"/>
    <property type="match status" value="1"/>
</dbReference>
<dbReference type="GO" id="GO:0016787">
    <property type="term" value="F:hydrolase activity"/>
    <property type="evidence" value="ECO:0007669"/>
    <property type="project" value="UniProtKB-KW"/>
</dbReference>
<dbReference type="PANTHER" id="PTHR37984">
    <property type="entry name" value="PROTEIN CBG26694"/>
    <property type="match status" value="1"/>
</dbReference>
<keyword evidence="6" id="KW-0695">RNA-directed DNA polymerase</keyword>
<dbReference type="InterPro" id="IPR021109">
    <property type="entry name" value="Peptidase_aspartic_dom_sf"/>
</dbReference>
<keyword evidence="5" id="KW-0378">Hydrolase</keyword>
<organism evidence="10 11">
    <name type="scientific">Stylophora pistillata</name>
    <name type="common">Smooth cauliflower coral</name>
    <dbReference type="NCBI Taxonomy" id="50429"/>
    <lineage>
        <taxon>Eukaryota</taxon>
        <taxon>Metazoa</taxon>
        <taxon>Cnidaria</taxon>
        <taxon>Anthozoa</taxon>
        <taxon>Hexacorallia</taxon>
        <taxon>Scleractinia</taxon>
        <taxon>Astrocoeniina</taxon>
        <taxon>Pocilloporidae</taxon>
        <taxon>Stylophora</taxon>
    </lineage>
</organism>
<dbReference type="InterPro" id="IPR016197">
    <property type="entry name" value="Chromo-like_dom_sf"/>
</dbReference>
<sequence length="559" mass="62373">MLINLLSVLSIILAIVIKVLELFEVVIKTTVEVLKRPPVHSKGHATLVSGASTPSFSALSVQDKTPECLCEFSKEEPPSFKSAVVEENSLVFEQADVFVHVMLSSDDIVISEVMSRHNAKQNKVPDNNETLGAAVTAVSAKVWRQYLCHADPELGVPDSEKVTTVNSSRLTAVRKTSMEFVIDSRIFTFEVCVIKDLSFDVILGRDFLRRFCFKVDFQNGLVSLPAEPSPFPFEGLCVDDDSDLIDKAFISSVNASHTFVIPPQSEILISGQLEDPSDNKYLAVLAFSDAELAKTSLVQHVIDTSDATPVKQIPYRTSPEDASSTGIGFTSAQVQNGKEVAIAYNGRGLNSAELYCSTTEREALALIEGIKKFQPHLQNRKFTVATDHSSLRWLMNVKDASGCLARWALLLQQYDFEIIHSPGPYRIVEQSSPVHFRLLTDTNKKVTFAVHANRMKPFIDPSLRPIEPPLVDDHSEPYLDESDIPDDNSESELPVDRKANSRPPVSDTTDSSSHSDNQVQPCWIAQRKTTIEFYQAKRIFKSRRKKGKMEYLVKWHNFP</sequence>
<dbReference type="AlphaFoldDB" id="A0A2B4RCR8"/>
<evidence type="ECO:0000256" key="6">
    <source>
        <dbReference type="ARBA" id="ARBA00022918"/>
    </source>
</evidence>
<dbReference type="PROSITE" id="PS50013">
    <property type="entry name" value="CHROMO_2"/>
    <property type="match status" value="1"/>
</dbReference>
<evidence type="ECO:0000256" key="7">
    <source>
        <dbReference type="SAM" id="MobiDB-lite"/>
    </source>
</evidence>
<reference evidence="11" key="1">
    <citation type="journal article" date="2017" name="bioRxiv">
        <title>Comparative analysis of the genomes of Stylophora pistillata and Acropora digitifera provides evidence for extensive differences between species of corals.</title>
        <authorList>
            <person name="Voolstra C.R."/>
            <person name="Li Y."/>
            <person name="Liew Y.J."/>
            <person name="Baumgarten S."/>
            <person name="Zoccola D."/>
            <person name="Flot J.-F."/>
            <person name="Tambutte S."/>
            <person name="Allemand D."/>
            <person name="Aranda M."/>
        </authorList>
    </citation>
    <scope>NUCLEOTIDE SEQUENCE [LARGE SCALE GENOMIC DNA]</scope>
</reference>
<dbReference type="InterPro" id="IPR041373">
    <property type="entry name" value="RT_RNaseH"/>
</dbReference>
<evidence type="ECO:0000259" key="9">
    <source>
        <dbReference type="PROSITE" id="PS50013"/>
    </source>
</evidence>
<dbReference type="EMBL" id="LSMT01000834">
    <property type="protein sequence ID" value="PFX14137.1"/>
    <property type="molecule type" value="Genomic_DNA"/>
</dbReference>
<evidence type="ECO:0000313" key="10">
    <source>
        <dbReference type="EMBL" id="PFX14137.1"/>
    </source>
</evidence>
<dbReference type="Gene3D" id="2.40.50.40">
    <property type="match status" value="1"/>
</dbReference>
<evidence type="ECO:0000256" key="8">
    <source>
        <dbReference type="SAM" id="SignalP"/>
    </source>
</evidence>
<evidence type="ECO:0000313" key="11">
    <source>
        <dbReference type="Proteomes" id="UP000225706"/>
    </source>
</evidence>
<keyword evidence="3" id="KW-0540">Nuclease</keyword>
<dbReference type="SUPFAM" id="SSF54160">
    <property type="entry name" value="Chromo domain-like"/>
    <property type="match status" value="1"/>
</dbReference>
<protein>
    <submittedName>
        <fullName evidence="10">Retrovirus-related Pol polyprotein</fullName>
    </submittedName>
</protein>
<dbReference type="Gene3D" id="2.40.70.10">
    <property type="entry name" value="Acid Proteases"/>
    <property type="match status" value="1"/>
</dbReference>
<evidence type="ECO:0000256" key="4">
    <source>
        <dbReference type="ARBA" id="ARBA00022759"/>
    </source>
</evidence>
<keyword evidence="4" id="KW-0255">Endonuclease</keyword>
<evidence type="ECO:0000256" key="1">
    <source>
        <dbReference type="ARBA" id="ARBA00022679"/>
    </source>
</evidence>
<keyword evidence="11" id="KW-1185">Reference proteome</keyword>
<keyword evidence="1" id="KW-0808">Transferase</keyword>
<dbReference type="GO" id="GO:0004519">
    <property type="term" value="F:endonuclease activity"/>
    <property type="evidence" value="ECO:0007669"/>
    <property type="project" value="UniProtKB-KW"/>
</dbReference>
<comment type="caution">
    <text evidence="10">The sequence shown here is derived from an EMBL/GenBank/DDBJ whole genome shotgun (WGS) entry which is preliminary data.</text>
</comment>
<keyword evidence="2" id="KW-0548">Nucleotidyltransferase</keyword>
<keyword evidence="8" id="KW-0732">Signal</keyword>
<feature type="compositionally biased region" description="Acidic residues" evidence="7">
    <location>
        <begin position="478"/>
        <end position="490"/>
    </location>
</feature>
<dbReference type="CDD" id="cd00303">
    <property type="entry name" value="retropepsin_like"/>
    <property type="match status" value="1"/>
</dbReference>
<accession>A0A2B4RCR8</accession>
<dbReference type="InterPro" id="IPR043502">
    <property type="entry name" value="DNA/RNA_pol_sf"/>
</dbReference>
<dbReference type="SUPFAM" id="SSF56672">
    <property type="entry name" value="DNA/RNA polymerases"/>
    <property type="match status" value="1"/>
</dbReference>
<feature type="region of interest" description="Disordered" evidence="7">
    <location>
        <begin position="470"/>
        <end position="521"/>
    </location>
</feature>
<feature type="domain" description="Chromo" evidence="9">
    <location>
        <begin position="534"/>
        <end position="559"/>
    </location>
</feature>
<feature type="signal peptide" evidence="8">
    <location>
        <begin position="1"/>
        <end position="21"/>
    </location>
</feature>
<dbReference type="Pfam" id="PF17917">
    <property type="entry name" value="RT_RNaseH"/>
    <property type="match status" value="1"/>
</dbReference>